<dbReference type="InterPro" id="IPR037143">
    <property type="entry name" value="4-PPantetheinyl_Trfase_dom_sf"/>
</dbReference>
<evidence type="ECO:0000256" key="3">
    <source>
        <dbReference type="SAM" id="MobiDB-lite"/>
    </source>
</evidence>
<dbReference type="Proteomes" id="UP000238218">
    <property type="component" value="Unassembled WGS sequence"/>
</dbReference>
<dbReference type="EMBL" id="PVWP01000005">
    <property type="protein sequence ID" value="PSB37664.1"/>
    <property type="molecule type" value="Genomic_DNA"/>
</dbReference>
<comment type="caution">
    <text evidence="5">The sequence shown here is derived from an EMBL/GenBank/DDBJ whole genome shotgun (WGS) entry which is preliminary data.</text>
</comment>
<accession>A0ABX5F7Z1</accession>
<keyword evidence="2 5" id="KW-0808">Transferase</keyword>
<name>A0ABX5F7Z1_9CHRO</name>
<dbReference type="SUPFAM" id="SSF56214">
    <property type="entry name" value="4'-phosphopantetheinyl transferase"/>
    <property type="match status" value="2"/>
</dbReference>
<dbReference type="RefSeq" id="WP_106221025.1">
    <property type="nucleotide sequence ID" value="NZ_PVWP01000005.1"/>
</dbReference>
<dbReference type="PANTHER" id="PTHR12215:SF10">
    <property type="entry name" value="L-AMINOADIPATE-SEMIALDEHYDE DEHYDROGENASE-PHOSPHOPANTETHEINYL TRANSFERASE"/>
    <property type="match status" value="1"/>
</dbReference>
<reference evidence="5 6" key="2">
    <citation type="submission" date="2018-03" db="EMBL/GenBank/DDBJ databases">
        <title>The ancient ancestry and fast evolution of plastids.</title>
        <authorList>
            <person name="Moore K.R."/>
            <person name="Magnabosco C."/>
            <person name="Momper L."/>
            <person name="Gold D.A."/>
            <person name="Bosak T."/>
            <person name="Fournier G.P."/>
        </authorList>
    </citation>
    <scope>NUCLEOTIDE SEQUENCE [LARGE SCALE GENOMIC DNA]</scope>
    <source>
        <strain evidence="5 6">CCALA 015</strain>
    </source>
</reference>
<gene>
    <name evidence="5" type="ORF">C7B81_09180</name>
</gene>
<dbReference type="InterPro" id="IPR050559">
    <property type="entry name" value="P-Pant_transferase_sf"/>
</dbReference>
<reference evidence="5 6" key="1">
    <citation type="submission" date="2018-02" db="EMBL/GenBank/DDBJ databases">
        <authorList>
            <person name="Moore K."/>
            <person name="Momper L."/>
        </authorList>
    </citation>
    <scope>NUCLEOTIDE SEQUENCE [LARGE SCALE GENOMIC DNA]</scope>
    <source>
        <strain evidence="5 6">CCALA 015</strain>
    </source>
</reference>
<feature type="domain" description="4'-phosphopantetheinyl transferase" evidence="4">
    <location>
        <begin position="135"/>
        <end position="196"/>
    </location>
</feature>
<organism evidence="5 6">
    <name type="scientific">Aphanothece cf. minutissima CCALA 015</name>
    <dbReference type="NCBI Taxonomy" id="2107695"/>
    <lineage>
        <taxon>Bacteria</taxon>
        <taxon>Bacillati</taxon>
        <taxon>Cyanobacteriota</taxon>
        <taxon>Cyanophyceae</taxon>
        <taxon>Oscillatoriophycideae</taxon>
        <taxon>Chroococcales</taxon>
        <taxon>Aphanothecaceae</taxon>
        <taxon>Aphanothece</taxon>
    </lineage>
</organism>
<evidence type="ECO:0000259" key="4">
    <source>
        <dbReference type="Pfam" id="PF01648"/>
    </source>
</evidence>
<dbReference type="InterPro" id="IPR008278">
    <property type="entry name" value="4-PPantetheinyl_Trfase_dom"/>
</dbReference>
<evidence type="ECO:0000313" key="6">
    <source>
        <dbReference type="Proteomes" id="UP000238218"/>
    </source>
</evidence>
<evidence type="ECO:0000256" key="2">
    <source>
        <dbReference type="ARBA" id="ARBA00022679"/>
    </source>
</evidence>
<dbReference type="GO" id="GO:0016740">
    <property type="term" value="F:transferase activity"/>
    <property type="evidence" value="ECO:0007669"/>
    <property type="project" value="UniProtKB-KW"/>
</dbReference>
<proteinExistence type="inferred from homology"/>
<feature type="region of interest" description="Disordered" evidence="3">
    <location>
        <begin position="1"/>
        <end position="29"/>
    </location>
</feature>
<evidence type="ECO:0000256" key="1">
    <source>
        <dbReference type="ARBA" id="ARBA00010990"/>
    </source>
</evidence>
<keyword evidence="6" id="KW-1185">Reference proteome</keyword>
<sequence length="225" mass="24300">MGLIPQRWPERTGPAPDPPPWPPVGPEGPPLLVLIDRRDPDVRALRPPLGDLLDPGERQRLGRLRGEGDGERFLLGRGALRLFLGSWLGCDPAGLVLGSGPHGKPELLTAPPAAPRFNVSHSGDLILLGFHPRRPVGVDVEQRRPVPEWEGIARRCLPPGEREAIGRLPEPRREQAFLAAWCRLEAQLKARGQGLFGPPPAPGEPAPVVWPLVLPEGYVGAAALA</sequence>
<comment type="similarity">
    <text evidence="1">Belongs to the P-Pant transferase superfamily. Gsp/Sfp/HetI/AcpT family.</text>
</comment>
<evidence type="ECO:0000313" key="5">
    <source>
        <dbReference type="EMBL" id="PSB37664.1"/>
    </source>
</evidence>
<dbReference type="Gene3D" id="3.90.470.20">
    <property type="entry name" value="4'-phosphopantetheinyl transferase domain"/>
    <property type="match status" value="1"/>
</dbReference>
<protein>
    <submittedName>
        <fullName evidence="5">4-phosphopantetheinyl transferase</fullName>
    </submittedName>
</protein>
<feature type="compositionally biased region" description="Pro residues" evidence="3">
    <location>
        <begin position="15"/>
        <end position="29"/>
    </location>
</feature>
<dbReference type="PANTHER" id="PTHR12215">
    <property type="entry name" value="PHOSPHOPANTETHEINE TRANSFERASE"/>
    <property type="match status" value="1"/>
</dbReference>
<dbReference type="Pfam" id="PF01648">
    <property type="entry name" value="ACPS"/>
    <property type="match status" value="1"/>
</dbReference>